<feature type="compositionally biased region" description="Basic and acidic residues" evidence="1">
    <location>
        <begin position="1"/>
        <end position="14"/>
    </location>
</feature>
<keyword evidence="3" id="KW-1185">Reference proteome</keyword>
<dbReference type="Proteomes" id="UP000250079">
    <property type="component" value="Chromosome"/>
</dbReference>
<gene>
    <name evidence="2" type="ORF">IMCC3135_28870</name>
</gene>
<dbReference type="KEGG" id="gai:IMCC3135_28870"/>
<organism evidence="2 3">
    <name type="scientific">Granulosicoccus antarcticus IMCC3135</name>
    <dbReference type="NCBI Taxonomy" id="1192854"/>
    <lineage>
        <taxon>Bacteria</taxon>
        <taxon>Pseudomonadati</taxon>
        <taxon>Pseudomonadota</taxon>
        <taxon>Gammaproteobacteria</taxon>
        <taxon>Chromatiales</taxon>
        <taxon>Granulosicoccaceae</taxon>
        <taxon>Granulosicoccus</taxon>
    </lineage>
</organism>
<evidence type="ECO:0000313" key="3">
    <source>
        <dbReference type="Proteomes" id="UP000250079"/>
    </source>
</evidence>
<sequence length="154" mass="16407">MLHSCKNEEKHENTSRTATEASAAETTVIAKTDITKLQSITSIPGDVKAVWWAGEAMGTPGNDRVPGPTDIFLRAVIDYGSAEVVAQMLKTVDGKSEQVSGASWYPELLGNLAAGEGDLIPVKEYKNVPGFHPNALIRVPEGLSSYVILAQVLG</sequence>
<protein>
    <submittedName>
        <fullName evidence="2">Uncharacterized protein</fullName>
    </submittedName>
</protein>
<evidence type="ECO:0000256" key="1">
    <source>
        <dbReference type="SAM" id="MobiDB-lite"/>
    </source>
</evidence>
<proteinExistence type="predicted"/>
<reference evidence="2 3" key="1">
    <citation type="submission" date="2016-12" db="EMBL/GenBank/DDBJ databases">
        <authorList>
            <person name="Song W.-J."/>
            <person name="Kurnit D.M."/>
        </authorList>
    </citation>
    <scope>NUCLEOTIDE SEQUENCE [LARGE SCALE GENOMIC DNA]</scope>
    <source>
        <strain evidence="2 3">IMCC3135</strain>
    </source>
</reference>
<name>A0A2Z2NWJ0_9GAMM</name>
<feature type="region of interest" description="Disordered" evidence="1">
    <location>
        <begin position="1"/>
        <end position="23"/>
    </location>
</feature>
<accession>A0A2Z2NWJ0</accession>
<evidence type="ECO:0000313" key="2">
    <source>
        <dbReference type="EMBL" id="ASJ75826.1"/>
    </source>
</evidence>
<dbReference type="EMBL" id="CP018632">
    <property type="protein sequence ID" value="ASJ75826.1"/>
    <property type="molecule type" value="Genomic_DNA"/>
</dbReference>
<dbReference type="AlphaFoldDB" id="A0A2Z2NWJ0"/>